<dbReference type="InterPro" id="IPR029044">
    <property type="entry name" value="Nucleotide-diphossugar_trans"/>
</dbReference>
<dbReference type="Gene3D" id="3.90.550.10">
    <property type="entry name" value="Spore Coat Polysaccharide Biosynthesis Protein SpsA, Chain A"/>
    <property type="match status" value="2"/>
</dbReference>
<protein>
    <recommendedName>
        <fullName evidence="7">Nucleotide-diphospho-sugar transferase</fullName>
    </recommendedName>
</protein>
<keyword evidence="4" id="KW-1133">Transmembrane helix</keyword>
<sequence>MNPSQFKPVFLLPIIIIFCLGILFIEQLGLGDTDSNLSLSELIETPFENVTVPATACDLDGNTETGIHFMFTPSAQDQPFQRRAIVSIFAAVADNKTYNTGLADVLVLAHSFNSSTEADREGTEFVAAYTGDLTATVKKSFLDLGVRLLALPDLGAQKNWVASEDAFKACPLSNCFAKLYLFGLEEFSDILYVDSSVVFNAGFSIASVFELSSGTGFFGAVPSFGLGDDVLDSSVLLFKPSISRMNYMLNLVSKLDFEEYFLDQGFLNNYFSGSIPSCTTWSRLPEYLNVQFVNNRNHEVVSSSQIASHNFWHEKPSSKNPAFTIYSRWVNFMHSLFDFQMKKYKYSDVGRIPNSIQDLELMIQGNTFNQKFVILTVMSSKVEQNVSDRTMGNRARYCERHPEVTHYLETNIKAKNAVWQKVWTLEELFENDSNHYNWAWLLDGRDAFIMNGETELRALVAKYALERPEIDMDVLIACDLNALNAGSFFVRNSEWTRRVLIPEWKGYANHSDKNTREHPWQEQWGLIRMYEDNRNNTPKHLHEVHQSRQNEFNAYTFGPEPTYRPGDFALHAPDHGWKGLYSYMDLHNYTEY</sequence>
<evidence type="ECO:0000313" key="5">
    <source>
        <dbReference type="EMBL" id="ORY45228.1"/>
    </source>
</evidence>
<comment type="caution">
    <text evidence="5">The sequence shown here is derived from an EMBL/GenBank/DDBJ whole genome shotgun (WGS) entry which is preliminary data.</text>
</comment>
<dbReference type="OrthoDB" id="2155591at2759"/>
<keyword evidence="2" id="KW-0328">Glycosyltransferase</keyword>
<dbReference type="GO" id="GO:0006487">
    <property type="term" value="P:protein N-linked glycosylation"/>
    <property type="evidence" value="ECO:0007669"/>
    <property type="project" value="TreeGrafter"/>
</dbReference>
<dbReference type="SUPFAM" id="SSF53448">
    <property type="entry name" value="Nucleotide-diphospho-sugar transferases"/>
    <property type="match status" value="1"/>
</dbReference>
<dbReference type="EMBL" id="MCGO01000020">
    <property type="protein sequence ID" value="ORY45228.1"/>
    <property type="molecule type" value="Genomic_DNA"/>
</dbReference>
<evidence type="ECO:0000256" key="1">
    <source>
        <dbReference type="ARBA" id="ARBA00005664"/>
    </source>
</evidence>
<dbReference type="InterPro" id="IPR008630">
    <property type="entry name" value="Glyco_trans_34"/>
</dbReference>
<evidence type="ECO:0000256" key="2">
    <source>
        <dbReference type="ARBA" id="ARBA00022676"/>
    </source>
</evidence>
<keyword evidence="6" id="KW-1185">Reference proteome</keyword>
<organism evidence="5 6">
    <name type="scientific">Rhizoclosmatium globosum</name>
    <dbReference type="NCBI Taxonomy" id="329046"/>
    <lineage>
        <taxon>Eukaryota</taxon>
        <taxon>Fungi</taxon>
        <taxon>Fungi incertae sedis</taxon>
        <taxon>Chytridiomycota</taxon>
        <taxon>Chytridiomycota incertae sedis</taxon>
        <taxon>Chytridiomycetes</taxon>
        <taxon>Chytridiales</taxon>
        <taxon>Chytriomycetaceae</taxon>
        <taxon>Rhizoclosmatium</taxon>
    </lineage>
</organism>
<dbReference type="STRING" id="329046.A0A1Y2CDU1"/>
<dbReference type="GO" id="GO:0000139">
    <property type="term" value="C:Golgi membrane"/>
    <property type="evidence" value="ECO:0007669"/>
    <property type="project" value="TreeGrafter"/>
</dbReference>
<dbReference type="PANTHER" id="PTHR31306:SF4">
    <property type="entry name" value="ALPHA-1,2-GALACTOSYLTRANSFERASE"/>
    <property type="match status" value="1"/>
</dbReference>
<keyword evidence="4" id="KW-0812">Transmembrane</keyword>
<evidence type="ECO:0000256" key="4">
    <source>
        <dbReference type="SAM" id="Phobius"/>
    </source>
</evidence>
<evidence type="ECO:0000313" key="6">
    <source>
        <dbReference type="Proteomes" id="UP000193642"/>
    </source>
</evidence>
<dbReference type="Proteomes" id="UP000193642">
    <property type="component" value="Unassembled WGS sequence"/>
</dbReference>
<dbReference type="AlphaFoldDB" id="A0A1Y2CDU1"/>
<dbReference type="PANTHER" id="PTHR31306">
    <property type="entry name" value="ALPHA-1,6-MANNOSYLTRANSFERASE MNN11-RELATED"/>
    <property type="match status" value="1"/>
</dbReference>
<dbReference type="Pfam" id="PF05637">
    <property type="entry name" value="Glyco_transf_34"/>
    <property type="match status" value="1"/>
</dbReference>
<comment type="similarity">
    <text evidence="1">Belongs to the glycosyltransferase 34 family.</text>
</comment>
<evidence type="ECO:0008006" key="7">
    <source>
        <dbReference type="Google" id="ProtNLM"/>
    </source>
</evidence>
<keyword evidence="3" id="KW-0808">Transferase</keyword>
<accession>A0A1Y2CDU1</accession>
<gene>
    <name evidence="5" type="ORF">BCR33DRAFT_716533</name>
</gene>
<proteinExistence type="inferred from homology"/>
<evidence type="ECO:0000256" key="3">
    <source>
        <dbReference type="ARBA" id="ARBA00022679"/>
    </source>
</evidence>
<keyword evidence="4" id="KW-0472">Membrane</keyword>
<feature type="transmembrane region" description="Helical" evidence="4">
    <location>
        <begin position="9"/>
        <end position="30"/>
    </location>
</feature>
<reference evidence="5 6" key="1">
    <citation type="submission" date="2016-07" db="EMBL/GenBank/DDBJ databases">
        <title>Pervasive Adenine N6-methylation of Active Genes in Fungi.</title>
        <authorList>
            <consortium name="DOE Joint Genome Institute"/>
            <person name="Mondo S.J."/>
            <person name="Dannebaum R.O."/>
            <person name="Kuo R.C."/>
            <person name="Labutti K."/>
            <person name="Haridas S."/>
            <person name="Kuo A."/>
            <person name="Salamov A."/>
            <person name="Ahrendt S.R."/>
            <person name="Lipzen A."/>
            <person name="Sullivan W."/>
            <person name="Andreopoulos W.B."/>
            <person name="Clum A."/>
            <person name="Lindquist E."/>
            <person name="Daum C."/>
            <person name="Ramamoorthy G.K."/>
            <person name="Gryganskyi A."/>
            <person name="Culley D."/>
            <person name="Magnuson J.K."/>
            <person name="James T.Y."/>
            <person name="O'Malley M.A."/>
            <person name="Stajich J.E."/>
            <person name="Spatafora J.W."/>
            <person name="Visel A."/>
            <person name="Grigoriev I.V."/>
        </authorList>
    </citation>
    <scope>NUCLEOTIDE SEQUENCE [LARGE SCALE GENOMIC DNA]</scope>
    <source>
        <strain evidence="5 6">JEL800</strain>
    </source>
</reference>
<name>A0A1Y2CDU1_9FUNG</name>
<dbReference type="GO" id="GO:0016757">
    <property type="term" value="F:glycosyltransferase activity"/>
    <property type="evidence" value="ECO:0007669"/>
    <property type="project" value="UniProtKB-KW"/>
</dbReference>